<comment type="subcellular location">
    <subcellularLocation>
        <location evidence="1">Membrane</location>
    </subcellularLocation>
</comment>
<keyword evidence="7" id="KW-0812">Transmembrane</keyword>
<dbReference type="InterPro" id="IPR036013">
    <property type="entry name" value="Band_7/SPFH_dom_sf"/>
</dbReference>
<dbReference type="Gene3D" id="6.10.250.2090">
    <property type="match status" value="1"/>
</dbReference>
<name>A0A9J7L1S2_BRAFL</name>
<dbReference type="KEGG" id="bfo:118414230"/>
<comment type="function">
    <text evidence="4">Plays a role in the regulation of glomerular permeability, acting probably as a linker between the plasma membrane and the cytoskeleton.</text>
</comment>
<dbReference type="InterPro" id="IPR001107">
    <property type="entry name" value="Band_7"/>
</dbReference>
<feature type="compositionally biased region" description="Low complexity" evidence="6">
    <location>
        <begin position="1"/>
        <end position="28"/>
    </location>
</feature>
<evidence type="ECO:0000259" key="8">
    <source>
        <dbReference type="SMART" id="SM00244"/>
    </source>
</evidence>
<dbReference type="SMART" id="SM00244">
    <property type="entry name" value="PHB"/>
    <property type="match status" value="1"/>
</dbReference>
<dbReference type="AlphaFoldDB" id="A0A9J7L1S2"/>
<sequence>MATNMQPEIQQLPPQQQQPGVPMQQLPPSGIEMPAENPDWKAGQHHKDDGYDDGGRTMEEYDSGCIPVFISFIIALIFFPIAICTCIKIVQEYERAVIFRLGKIIGGGAKGPGIVIVWPCIDEYKTVDLRTKAVNVAPQSILTRDSVSVTVDAVVYYRVSDAILSVAKVENVDQSTSLLAQSAIRDALGTKTLAEILSTRDETVARLQTQLDGATDRWGVKVERVEIKDVRLPPQLQRAMAAEAEAGREARAKVIIAEGEMRAAKALQQASEVISDSEQALQLRYLQTMHQVSSEKNSTILFPLPIDMGLIHYSTAAKTKQA</sequence>
<feature type="region of interest" description="Disordered" evidence="6">
    <location>
        <begin position="1"/>
        <end position="55"/>
    </location>
</feature>
<dbReference type="PANTHER" id="PTHR10264:SF127">
    <property type="entry name" value="PODOCIN"/>
    <property type="match status" value="1"/>
</dbReference>
<accession>A0A9J7L1S2</accession>
<dbReference type="GO" id="GO:0009898">
    <property type="term" value="C:cytoplasmic side of plasma membrane"/>
    <property type="evidence" value="ECO:0007669"/>
    <property type="project" value="UniProtKB-ARBA"/>
</dbReference>
<evidence type="ECO:0000256" key="5">
    <source>
        <dbReference type="ARBA" id="ARBA00071670"/>
    </source>
</evidence>
<evidence type="ECO:0000256" key="7">
    <source>
        <dbReference type="SAM" id="Phobius"/>
    </source>
</evidence>
<dbReference type="InterPro" id="IPR043202">
    <property type="entry name" value="Band-7_stomatin-like"/>
</dbReference>
<evidence type="ECO:0000256" key="2">
    <source>
        <dbReference type="ARBA" id="ARBA00008164"/>
    </source>
</evidence>
<protein>
    <recommendedName>
        <fullName evidence="5">Podocin</fullName>
    </recommendedName>
</protein>
<feature type="compositionally biased region" description="Basic and acidic residues" evidence="6">
    <location>
        <begin position="45"/>
        <end position="55"/>
    </location>
</feature>
<evidence type="ECO:0000256" key="4">
    <source>
        <dbReference type="ARBA" id="ARBA00053394"/>
    </source>
</evidence>
<evidence type="ECO:0000313" key="9">
    <source>
        <dbReference type="Proteomes" id="UP000001554"/>
    </source>
</evidence>
<dbReference type="OMA" id="CIDEYKT"/>
<reference evidence="9" key="1">
    <citation type="journal article" date="2020" name="Nat. Ecol. Evol.">
        <title>Deeply conserved synteny resolves early events in vertebrate evolution.</title>
        <authorList>
            <person name="Simakov O."/>
            <person name="Marletaz F."/>
            <person name="Yue J.X."/>
            <person name="O'Connell B."/>
            <person name="Jenkins J."/>
            <person name="Brandt A."/>
            <person name="Calef R."/>
            <person name="Tung C.H."/>
            <person name="Huang T.K."/>
            <person name="Schmutz J."/>
            <person name="Satoh N."/>
            <person name="Yu J.K."/>
            <person name="Putnam N.H."/>
            <person name="Green R.E."/>
            <person name="Rokhsar D.S."/>
        </authorList>
    </citation>
    <scope>NUCLEOTIDE SEQUENCE [LARGE SCALE GENOMIC DNA]</scope>
    <source>
        <strain evidence="9">S238N-H82</strain>
    </source>
</reference>
<dbReference type="GO" id="GO:0005886">
    <property type="term" value="C:plasma membrane"/>
    <property type="evidence" value="ECO:0000318"/>
    <property type="project" value="GO_Central"/>
</dbReference>
<dbReference type="PANTHER" id="PTHR10264">
    <property type="entry name" value="BAND 7 PROTEIN-RELATED"/>
    <property type="match status" value="1"/>
</dbReference>
<dbReference type="Pfam" id="PF01145">
    <property type="entry name" value="Band_7"/>
    <property type="match status" value="1"/>
</dbReference>
<reference evidence="10" key="2">
    <citation type="submission" date="2025-08" db="UniProtKB">
        <authorList>
            <consortium name="RefSeq"/>
        </authorList>
    </citation>
    <scope>IDENTIFICATION</scope>
    <source>
        <strain evidence="10">S238N-H82</strain>
        <tissue evidence="10">Testes</tissue>
    </source>
</reference>
<keyword evidence="9" id="KW-1185">Reference proteome</keyword>
<dbReference type="InterPro" id="IPR001972">
    <property type="entry name" value="Stomatin_HflK_fam"/>
</dbReference>
<dbReference type="Gene3D" id="3.30.479.30">
    <property type="entry name" value="Band 7 domain"/>
    <property type="match status" value="1"/>
</dbReference>
<evidence type="ECO:0000256" key="3">
    <source>
        <dbReference type="ARBA" id="ARBA00023136"/>
    </source>
</evidence>
<dbReference type="RefSeq" id="XP_035674025.1">
    <property type="nucleotide sequence ID" value="XM_035818132.1"/>
</dbReference>
<evidence type="ECO:0000256" key="6">
    <source>
        <dbReference type="SAM" id="MobiDB-lite"/>
    </source>
</evidence>
<keyword evidence="7" id="KW-1133">Transmembrane helix</keyword>
<feature type="transmembrane region" description="Helical" evidence="7">
    <location>
        <begin position="66"/>
        <end position="90"/>
    </location>
</feature>
<dbReference type="FunFam" id="3.30.479.30:FF:000004">
    <property type="entry name" value="Putative membrane protease family, stomatin"/>
    <property type="match status" value="1"/>
</dbReference>
<evidence type="ECO:0000313" key="10">
    <source>
        <dbReference type="RefSeq" id="XP_035674025.1"/>
    </source>
</evidence>
<proteinExistence type="inferred from homology"/>
<comment type="similarity">
    <text evidence="2">Belongs to the band 7/mec-2 family.</text>
</comment>
<dbReference type="Proteomes" id="UP000001554">
    <property type="component" value="Chromosome 4"/>
</dbReference>
<dbReference type="GeneID" id="118414230"/>
<gene>
    <name evidence="10" type="primary">LOC118414230</name>
</gene>
<keyword evidence="3 7" id="KW-0472">Membrane</keyword>
<dbReference type="SUPFAM" id="SSF117892">
    <property type="entry name" value="Band 7/SPFH domain"/>
    <property type="match status" value="1"/>
</dbReference>
<dbReference type="OrthoDB" id="2105077at2759"/>
<feature type="domain" description="Band 7" evidence="8">
    <location>
        <begin position="85"/>
        <end position="244"/>
    </location>
</feature>
<evidence type="ECO:0000256" key="1">
    <source>
        <dbReference type="ARBA" id="ARBA00004370"/>
    </source>
</evidence>
<dbReference type="PRINTS" id="PR00721">
    <property type="entry name" value="STOMATIN"/>
</dbReference>
<organism evidence="9 10">
    <name type="scientific">Branchiostoma floridae</name>
    <name type="common">Florida lancelet</name>
    <name type="synonym">Amphioxus</name>
    <dbReference type="NCBI Taxonomy" id="7739"/>
    <lineage>
        <taxon>Eukaryota</taxon>
        <taxon>Metazoa</taxon>
        <taxon>Chordata</taxon>
        <taxon>Cephalochordata</taxon>
        <taxon>Leptocardii</taxon>
        <taxon>Amphioxiformes</taxon>
        <taxon>Branchiostomatidae</taxon>
        <taxon>Branchiostoma</taxon>
    </lineage>
</organism>